<comment type="caution">
    <text evidence="2">The sequence shown here is derived from an EMBL/GenBank/DDBJ whole genome shotgun (WGS) entry which is preliminary data.</text>
</comment>
<proteinExistence type="predicted"/>
<evidence type="ECO:0000256" key="1">
    <source>
        <dbReference type="SAM" id="MobiDB-lite"/>
    </source>
</evidence>
<organism evidence="2 3">
    <name type="scientific">Gigaspora margarita</name>
    <dbReference type="NCBI Taxonomy" id="4874"/>
    <lineage>
        <taxon>Eukaryota</taxon>
        <taxon>Fungi</taxon>
        <taxon>Fungi incertae sedis</taxon>
        <taxon>Mucoromycota</taxon>
        <taxon>Glomeromycotina</taxon>
        <taxon>Glomeromycetes</taxon>
        <taxon>Diversisporales</taxon>
        <taxon>Gigasporaceae</taxon>
        <taxon>Gigaspora</taxon>
    </lineage>
</organism>
<keyword evidence="3" id="KW-1185">Reference proteome</keyword>
<sequence length="587" mass="67379">YHPIPHRINSKNYVNCNHCNALKLPSESPGMCYSNGKVMLVAPDVPPFLNHLLTSQNDIAKNFRYKIRAYNSVFTFTSTSAKLDNNLANAQSGVYTYCVQGSFYYRIGSLLPENAVEPRYLQMYVWDTQHELDHQTNVIPNSGLNPALIQSLKTILDKVNPYVINLRYISRLPTENIANLAILIHTDNPGLDLRTFNVPIASQVAAIWVDTEIPTDVIQNRDIVLHTKMDKLIHISKISACYDPLAYPILFLYSKQGWSPCKISYKTLPFKVIDSTIDENSHNKEDEEDEGNIQEYEIRDTNINEAPNDEEDATDLENSNEPPNDDEDSTIENNKAINSNVSTKWHRKFISVPEAAWRILGFKINRIHPVVTRLQLHLQDQQRVNFAESSNLSEIATAERNQCTTLTEYFQKNAKDPKARNLLYANFSMHYTWNKQIRKWTKRKREGCIGRIYIAYPNEVKGARSFNDLKKVNGIICETFKESALLRGFLENDDSHRQCMAEAWQFRMSSQLHAIFATLLIFADIADVPMLEDFVYTGIPNSQYLIQATFQHLNALLRRHSKTISDYDLLKLLDESINSEFSALLLE</sequence>
<feature type="non-terminal residue" evidence="2">
    <location>
        <position position="587"/>
    </location>
</feature>
<name>A0ABN7WEQ3_GIGMA</name>
<feature type="region of interest" description="Disordered" evidence="1">
    <location>
        <begin position="279"/>
        <end position="333"/>
    </location>
</feature>
<dbReference type="EMBL" id="CAJVQB010041881">
    <property type="protein sequence ID" value="CAG8829924.1"/>
    <property type="molecule type" value="Genomic_DNA"/>
</dbReference>
<dbReference type="Proteomes" id="UP000789901">
    <property type="component" value="Unassembled WGS sequence"/>
</dbReference>
<dbReference type="PANTHER" id="PTHR45786">
    <property type="entry name" value="DNA BINDING PROTEIN-LIKE"/>
    <property type="match status" value="1"/>
</dbReference>
<accession>A0ABN7WEQ3</accession>
<dbReference type="PANTHER" id="PTHR45786:SF74">
    <property type="entry name" value="ATP-DEPENDENT DNA HELICASE"/>
    <property type="match status" value="1"/>
</dbReference>
<protein>
    <submittedName>
        <fullName evidence="2">4452_t:CDS:1</fullName>
    </submittedName>
</protein>
<feature type="non-terminal residue" evidence="2">
    <location>
        <position position="1"/>
    </location>
</feature>
<evidence type="ECO:0000313" key="3">
    <source>
        <dbReference type="Proteomes" id="UP000789901"/>
    </source>
</evidence>
<gene>
    <name evidence="2" type="ORF">GMARGA_LOCUS30127</name>
</gene>
<evidence type="ECO:0000313" key="2">
    <source>
        <dbReference type="EMBL" id="CAG8829924.1"/>
    </source>
</evidence>
<reference evidence="2 3" key="1">
    <citation type="submission" date="2021-06" db="EMBL/GenBank/DDBJ databases">
        <authorList>
            <person name="Kallberg Y."/>
            <person name="Tangrot J."/>
            <person name="Rosling A."/>
        </authorList>
    </citation>
    <scope>NUCLEOTIDE SEQUENCE [LARGE SCALE GENOMIC DNA]</scope>
    <source>
        <strain evidence="2 3">120-4 pot B 10/14</strain>
    </source>
</reference>